<name>A0A0C9TVT1_SPHS4</name>
<dbReference type="Proteomes" id="UP000054279">
    <property type="component" value="Unassembled WGS sequence"/>
</dbReference>
<dbReference type="EMBL" id="KN837200">
    <property type="protein sequence ID" value="KIJ34408.1"/>
    <property type="molecule type" value="Genomic_DNA"/>
</dbReference>
<dbReference type="AlphaFoldDB" id="A0A0C9TVT1"/>
<evidence type="ECO:0000256" key="1">
    <source>
        <dbReference type="SAM" id="MobiDB-lite"/>
    </source>
</evidence>
<protein>
    <submittedName>
        <fullName evidence="2">Uncharacterized protein</fullName>
    </submittedName>
</protein>
<accession>A0A0C9TVT1</accession>
<reference evidence="2 3" key="1">
    <citation type="submission" date="2014-06" db="EMBL/GenBank/DDBJ databases">
        <title>Evolutionary Origins and Diversification of the Mycorrhizal Mutualists.</title>
        <authorList>
            <consortium name="DOE Joint Genome Institute"/>
            <consortium name="Mycorrhizal Genomics Consortium"/>
            <person name="Kohler A."/>
            <person name="Kuo A."/>
            <person name="Nagy L.G."/>
            <person name="Floudas D."/>
            <person name="Copeland A."/>
            <person name="Barry K.W."/>
            <person name="Cichocki N."/>
            <person name="Veneault-Fourrey C."/>
            <person name="LaButti K."/>
            <person name="Lindquist E.A."/>
            <person name="Lipzen A."/>
            <person name="Lundell T."/>
            <person name="Morin E."/>
            <person name="Murat C."/>
            <person name="Riley R."/>
            <person name="Ohm R."/>
            <person name="Sun H."/>
            <person name="Tunlid A."/>
            <person name="Henrissat B."/>
            <person name="Grigoriev I.V."/>
            <person name="Hibbett D.S."/>
            <person name="Martin F."/>
        </authorList>
    </citation>
    <scope>NUCLEOTIDE SEQUENCE [LARGE SCALE GENOMIC DNA]</scope>
    <source>
        <strain evidence="2 3">SS14</strain>
    </source>
</reference>
<feature type="region of interest" description="Disordered" evidence="1">
    <location>
        <begin position="40"/>
        <end position="63"/>
    </location>
</feature>
<gene>
    <name evidence="2" type="ORF">M422DRAFT_263552</name>
</gene>
<dbReference type="HOGENOM" id="CLU_1556239_0_0_1"/>
<evidence type="ECO:0000313" key="2">
    <source>
        <dbReference type="EMBL" id="KIJ34408.1"/>
    </source>
</evidence>
<sequence>MSSEKNFVCRACEQVWDTPRGLSYHQKSCQASLELDRAAVDSRKKNTPLQRKRDNGLGPMGLSRPRRQLVSSSFILNGAGGYDTPGSSLYMNPPSETVSSVAMGSVPIWDASSAHDNQHSPEISDSLIPPIPGDNNYIGAAAVSIHHLQAASLATAFGLQIGPQTHQSRIPR</sequence>
<organism evidence="2 3">
    <name type="scientific">Sphaerobolus stellatus (strain SS14)</name>
    <dbReference type="NCBI Taxonomy" id="990650"/>
    <lineage>
        <taxon>Eukaryota</taxon>
        <taxon>Fungi</taxon>
        <taxon>Dikarya</taxon>
        <taxon>Basidiomycota</taxon>
        <taxon>Agaricomycotina</taxon>
        <taxon>Agaricomycetes</taxon>
        <taxon>Phallomycetidae</taxon>
        <taxon>Geastrales</taxon>
        <taxon>Sphaerobolaceae</taxon>
        <taxon>Sphaerobolus</taxon>
    </lineage>
</organism>
<keyword evidence="3" id="KW-1185">Reference proteome</keyword>
<evidence type="ECO:0000313" key="3">
    <source>
        <dbReference type="Proteomes" id="UP000054279"/>
    </source>
</evidence>
<proteinExistence type="predicted"/>